<dbReference type="STRING" id="67801.A0A1B0BQA2"/>
<dbReference type="VEuPathDB" id="VectorBase:GPPI037244"/>
<name>A0A1B0BQA2_9MUSC</name>
<dbReference type="Pfam" id="PF04049">
    <property type="entry name" value="ANAPC8"/>
    <property type="match status" value="1"/>
</dbReference>
<keyword evidence="3" id="KW-1185">Reference proteome</keyword>
<dbReference type="InterPro" id="IPR007192">
    <property type="entry name" value="APC8"/>
</dbReference>
<dbReference type="Proteomes" id="UP000092460">
    <property type="component" value="Unassembled WGS sequence"/>
</dbReference>
<evidence type="ECO:0000259" key="1">
    <source>
        <dbReference type="Pfam" id="PF04049"/>
    </source>
</evidence>
<dbReference type="AlphaFoldDB" id="A0A1B0BQA2"/>
<protein>
    <recommendedName>
        <fullName evidence="1">Cdc23 domain-containing protein</fullName>
    </recommendedName>
</protein>
<accession>A0A1B0BQA2</accession>
<dbReference type="EnsemblMetazoa" id="GPPI037244-RA">
    <property type="protein sequence ID" value="GPPI037244-PA"/>
    <property type="gene ID" value="GPPI037244"/>
</dbReference>
<dbReference type="GO" id="GO:0005680">
    <property type="term" value="C:anaphase-promoting complex"/>
    <property type="evidence" value="ECO:0007669"/>
    <property type="project" value="InterPro"/>
</dbReference>
<feature type="domain" description="Cdc23" evidence="1">
    <location>
        <begin position="12"/>
        <end position="116"/>
    </location>
</feature>
<organism evidence="2 3">
    <name type="scientific">Glossina palpalis gambiensis</name>
    <dbReference type="NCBI Taxonomy" id="67801"/>
    <lineage>
        <taxon>Eukaryota</taxon>
        <taxon>Metazoa</taxon>
        <taxon>Ecdysozoa</taxon>
        <taxon>Arthropoda</taxon>
        <taxon>Hexapoda</taxon>
        <taxon>Insecta</taxon>
        <taxon>Pterygota</taxon>
        <taxon>Neoptera</taxon>
        <taxon>Endopterygota</taxon>
        <taxon>Diptera</taxon>
        <taxon>Brachycera</taxon>
        <taxon>Muscomorpha</taxon>
        <taxon>Hippoboscoidea</taxon>
        <taxon>Glossinidae</taxon>
        <taxon>Glossina</taxon>
    </lineage>
</organism>
<proteinExistence type="predicted"/>
<reference evidence="3" key="1">
    <citation type="submission" date="2015-01" db="EMBL/GenBank/DDBJ databases">
        <authorList>
            <person name="Aksoy S."/>
            <person name="Warren W."/>
            <person name="Wilson R.K."/>
        </authorList>
    </citation>
    <scope>NUCLEOTIDE SEQUENCE [LARGE SCALE GENOMIC DNA]</scope>
    <source>
        <strain evidence="3">IAEA</strain>
    </source>
</reference>
<evidence type="ECO:0000313" key="3">
    <source>
        <dbReference type="Proteomes" id="UP000092460"/>
    </source>
</evidence>
<evidence type="ECO:0000313" key="2">
    <source>
        <dbReference type="EnsemblMetazoa" id="GPPI037244-PA"/>
    </source>
</evidence>
<sequence>MEDDFFNVLDAKRELRQGIVEVNRGLVYSVKWLAEMCHGLADVDINGEDEKDNFYIKMLEGIAPKECNNYFLAKSYFDIREYDRAAHLVRNASSPVPRFLHLYETYMAVEKRRLDSTIDGCF</sequence>
<dbReference type="InterPro" id="IPR011990">
    <property type="entry name" value="TPR-like_helical_dom_sf"/>
</dbReference>
<dbReference type="Gene3D" id="1.25.40.10">
    <property type="entry name" value="Tetratricopeptide repeat domain"/>
    <property type="match status" value="1"/>
</dbReference>
<dbReference type="EMBL" id="JXJN01018505">
    <property type="status" value="NOT_ANNOTATED_CDS"/>
    <property type="molecule type" value="Genomic_DNA"/>
</dbReference>
<reference evidence="2" key="2">
    <citation type="submission" date="2020-05" db="UniProtKB">
        <authorList>
            <consortium name="EnsemblMetazoa"/>
        </authorList>
    </citation>
    <scope>IDENTIFICATION</scope>
    <source>
        <strain evidence="2">IAEA</strain>
    </source>
</reference>